<name>A0A382EAE4_9ZZZZ</name>
<dbReference type="PANTHER" id="PTHR24321:SF15">
    <property type="entry name" value="OXIDOREDUCTASE UCPA"/>
    <property type="match status" value="1"/>
</dbReference>
<dbReference type="Pfam" id="PF13561">
    <property type="entry name" value="adh_short_C2"/>
    <property type="match status" value="1"/>
</dbReference>
<dbReference type="GO" id="GO:0016491">
    <property type="term" value="F:oxidoreductase activity"/>
    <property type="evidence" value="ECO:0007669"/>
    <property type="project" value="UniProtKB-KW"/>
</dbReference>
<gene>
    <name evidence="3" type="ORF">METZ01_LOCUS200156</name>
</gene>
<sequence>FFSQTISNTVNSLYNLVHEARPVMKNQGGGSIVAVAASFNVRQQGNCAYGAAKSAIVGLTKNLARELHPENIRVNSIAAGLFRGSISEGKVLPAESTLLRTGYPQDIAYSSLFLASDESSWITGQNIAVDGGVDVGARDLWEYEN</sequence>
<dbReference type="PROSITE" id="PS00061">
    <property type="entry name" value="ADH_SHORT"/>
    <property type="match status" value="1"/>
</dbReference>
<dbReference type="InterPro" id="IPR036291">
    <property type="entry name" value="NAD(P)-bd_dom_sf"/>
</dbReference>
<dbReference type="Gene3D" id="3.40.50.720">
    <property type="entry name" value="NAD(P)-binding Rossmann-like Domain"/>
    <property type="match status" value="1"/>
</dbReference>
<proteinExistence type="inferred from homology"/>
<dbReference type="SUPFAM" id="SSF51735">
    <property type="entry name" value="NAD(P)-binding Rossmann-fold domains"/>
    <property type="match status" value="1"/>
</dbReference>
<dbReference type="EMBL" id="UINC01043367">
    <property type="protein sequence ID" value="SVB47302.1"/>
    <property type="molecule type" value="Genomic_DNA"/>
</dbReference>
<dbReference type="InterPro" id="IPR002347">
    <property type="entry name" value="SDR_fam"/>
</dbReference>
<dbReference type="AlphaFoldDB" id="A0A382EAE4"/>
<organism evidence="3">
    <name type="scientific">marine metagenome</name>
    <dbReference type="NCBI Taxonomy" id="408172"/>
    <lineage>
        <taxon>unclassified sequences</taxon>
        <taxon>metagenomes</taxon>
        <taxon>ecological metagenomes</taxon>
    </lineage>
</organism>
<feature type="non-terminal residue" evidence="3">
    <location>
        <position position="1"/>
    </location>
</feature>
<keyword evidence="2" id="KW-0560">Oxidoreductase</keyword>
<dbReference type="CDD" id="cd05233">
    <property type="entry name" value="SDR_c"/>
    <property type="match status" value="1"/>
</dbReference>
<dbReference type="PRINTS" id="PR00081">
    <property type="entry name" value="GDHRDH"/>
</dbReference>
<protein>
    <recommendedName>
        <fullName evidence="4">3-oxoacyl-ACP reductase</fullName>
    </recommendedName>
</protein>
<dbReference type="PANTHER" id="PTHR24321">
    <property type="entry name" value="DEHYDROGENASES, SHORT CHAIN"/>
    <property type="match status" value="1"/>
</dbReference>
<evidence type="ECO:0000256" key="1">
    <source>
        <dbReference type="ARBA" id="ARBA00006484"/>
    </source>
</evidence>
<dbReference type="InterPro" id="IPR020904">
    <property type="entry name" value="Sc_DH/Rdtase_CS"/>
</dbReference>
<reference evidence="3" key="1">
    <citation type="submission" date="2018-05" db="EMBL/GenBank/DDBJ databases">
        <authorList>
            <person name="Lanie J.A."/>
            <person name="Ng W.-L."/>
            <person name="Kazmierczak K.M."/>
            <person name="Andrzejewski T.M."/>
            <person name="Davidsen T.M."/>
            <person name="Wayne K.J."/>
            <person name="Tettelin H."/>
            <person name="Glass J.I."/>
            <person name="Rusch D."/>
            <person name="Podicherti R."/>
            <person name="Tsui H.-C.T."/>
            <person name="Winkler M.E."/>
        </authorList>
    </citation>
    <scope>NUCLEOTIDE SEQUENCE</scope>
</reference>
<accession>A0A382EAE4</accession>
<evidence type="ECO:0000256" key="2">
    <source>
        <dbReference type="ARBA" id="ARBA00023002"/>
    </source>
</evidence>
<comment type="similarity">
    <text evidence="1">Belongs to the short-chain dehydrogenases/reductases (SDR) family.</text>
</comment>
<evidence type="ECO:0000313" key="3">
    <source>
        <dbReference type="EMBL" id="SVB47302.1"/>
    </source>
</evidence>
<evidence type="ECO:0008006" key="4">
    <source>
        <dbReference type="Google" id="ProtNLM"/>
    </source>
</evidence>